<keyword evidence="1" id="KW-0812">Transmembrane</keyword>
<feature type="transmembrane region" description="Helical" evidence="1">
    <location>
        <begin position="114"/>
        <end position="135"/>
    </location>
</feature>
<accession>A0A6P0UP07</accession>
<reference evidence="2 3" key="1">
    <citation type="submission" date="2020-01" db="EMBL/GenBank/DDBJ databases">
        <title>Leptobacterium flavescens.</title>
        <authorList>
            <person name="Wang G."/>
        </authorList>
    </citation>
    <scope>NUCLEOTIDE SEQUENCE [LARGE SCALE GENOMIC DNA]</scope>
    <source>
        <strain evidence="2 3">KCTC 22160</strain>
    </source>
</reference>
<comment type="caution">
    <text evidence="2">The sequence shown here is derived from an EMBL/GenBank/DDBJ whole genome shotgun (WGS) entry which is preliminary data.</text>
</comment>
<dbReference type="EMBL" id="JAABOO010000002">
    <property type="protein sequence ID" value="NER13668.1"/>
    <property type="molecule type" value="Genomic_DNA"/>
</dbReference>
<proteinExistence type="predicted"/>
<gene>
    <name evidence="2" type="ORF">GWK08_09480</name>
</gene>
<name>A0A6P0UP07_9FLAO</name>
<keyword evidence="1" id="KW-1133">Transmembrane helix</keyword>
<dbReference type="InterPro" id="IPR013879">
    <property type="entry name" value="DUF1761"/>
</dbReference>
<organism evidence="2 3">
    <name type="scientific">Leptobacterium flavescens</name>
    <dbReference type="NCBI Taxonomy" id="472055"/>
    <lineage>
        <taxon>Bacteria</taxon>
        <taxon>Pseudomonadati</taxon>
        <taxon>Bacteroidota</taxon>
        <taxon>Flavobacteriia</taxon>
        <taxon>Flavobacteriales</taxon>
        <taxon>Flavobacteriaceae</taxon>
        <taxon>Leptobacterium</taxon>
    </lineage>
</organism>
<feature type="transmembrane region" description="Helical" evidence="1">
    <location>
        <begin position="58"/>
        <end position="78"/>
    </location>
</feature>
<evidence type="ECO:0000256" key="1">
    <source>
        <dbReference type="SAM" id="Phobius"/>
    </source>
</evidence>
<sequence length="136" mass="15154">MDLASAFENINWLSVLAAAVSSFLLGGIWYGPLFGRAWMKEFGFTEDDLKKRNIPKTFGLSLILAFIAAFILDMFIGYEADLMFGMMAGFFAGLGWVATFTGIQYLFEMKSFKAFYINAGYSVISLMLMGIILGAW</sequence>
<feature type="transmembrane region" description="Helical" evidence="1">
    <location>
        <begin position="12"/>
        <end position="31"/>
    </location>
</feature>
<protein>
    <submittedName>
        <fullName evidence="2">DUF1761 family protein</fullName>
    </submittedName>
</protein>
<feature type="transmembrane region" description="Helical" evidence="1">
    <location>
        <begin position="84"/>
        <end position="107"/>
    </location>
</feature>
<dbReference type="RefSeq" id="WP_163606746.1">
    <property type="nucleotide sequence ID" value="NZ_JAABOO010000002.1"/>
</dbReference>
<keyword evidence="1" id="KW-0472">Membrane</keyword>
<keyword evidence="3" id="KW-1185">Reference proteome</keyword>
<evidence type="ECO:0000313" key="3">
    <source>
        <dbReference type="Proteomes" id="UP000468581"/>
    </source>
</evidence>
<dbReference type="Pfam" id="PF08570">
    <property type="entry name" value="DUF1761"/>
    <property type="match status" value="1"/>
</dbReference>
<evidence type="ECO:0000313" key="2">
    <source>
        <dbReference type="EMBL" id="NER13668.1"/>
    </source>
</evidence>
<dbReference type="AlphaFoldDB" id="A0A6P0UP07"/>
<dbReference type="Proteomes" id="UP000468581">
    <property type="component" value="Unassembled WGS sequence"/>
</dbReference>